<organism evidence="2 3">
    <name type="scientific">Niveomyces insectorum RCEF 264</name>
    <dbReference type="NCBI Taxonomy" id="1081102"/>
    <lineage>
        <taxon>Eukaryota</taxon>
        <taxon>Fungi</taxon>
        <taxon>Dikarya</taxon>
        <taxon>Ascomycota</taxon>
        <taxon>Pezizomycotina</taxon>
        <taxon>Sordariomycetes</taxon>
        <taxon>Hypocreomycetidae</taxon>
        <taxon>Hypocreales</taxon>
        <taxon>Cordycipitaceae</taxon>
        <taxon>Niveomyces</taxon>
    </lineage>
</organism>
<comment type="caution">
    <text evidence="2">The sequence shown here is derived from an EMBL/GenBank/DDBJ whole genome shotgun (WGS) entry which is preliminary data.</text>
</comment>
<dbReference type="GO" id="GO:0031145">
    <property type="term" value="P:anaphase-promoting complex-dependent catabolic process"/>
    <property type="evidence" value="ECO:0007669"/>
    <property type="project" value="InterPro"/>
</dbReference>
<feature type="compositionally biased region" description="Basic residues" evidence="1">
    <location>
        <begin position="61"/>
        <end position="72"/>
    </location>
</feature>
<keyword evidence="3" id="KW-1185">Reference proteome</keyword>
<proteinExistence type="predicted"/>
<feature type="region of interest" description="Disordered" evidence="1">
    <location>
        <begin position="468"/>
        <end position="487"/>
    </location>
</feature>
<feature type="compositionally biased region" description="Basic and acidic residues" evidence="1">
    <location>
        <begin position="306"/>
        <end position="330"/>
    </location>
</feature>
<feature type="compositionally biased region" description="Gly residues" evidence="1">
    <location>
        <begin position="472"/>
        <end position="481"/>
    </location>
</feature>
<protein>
    <submittedName>
        <fullName evidence="2">Anaphase-promoting complex, subunit 15/MND2</fullName>
    </submittedName>
</protein>
<feature type="region of interest" description="Disordered" evidence="1">
    <location>
        <begin position="402"/>
        <end position="458"/>
    </location>
</feature>
<evidence type="ECO:0000313" key="2">
    <source>
        <dbReference type="EMBL" id="OAA67850.1"/>
    </source>
</evidence>
<accession>A0A167ZS62</accession>
<feature type="compositionally biased region" description="Acidic residues" evidence="1">
    <location>
        <begin position="440"/>
        <end position="451"/>
    </location>
</feature>
<dbReference type="OrthoDB" id="5320532at2759"/>
<dbReference type="AlphaFoldDB" id="A0A167ZS62"/>
<feature type="compositionally biased region" description="Polar residues" evidence="1">
    <location>
        <begin position="505"/>
        <end position="518"/>
    </location>
</feature>
<feature type="region of interest" description="Disordered" evidence="1">
    <location>
        <begin position="505"/>
        <end position="525"/>
    </location>
</feature>
<feature type="compositionally biased region" description="Acidic residues" evidence="1">
    <location>
        <begin position="190"/>
        <end position="244"/>
    </location>
</feature>
<feature type="region of interest" description="Disordered" evidence="1">
    <location>
        <begin position="48"/>
        <end position="87"/>
    </location>
</feature>
<gene>
    <name evidence="2" type="ORF">SPI_00045</name>
</gene>
<feature type="compositionally biased region" description="Low complexity" evidence="1">
    <location>
        <begin position="418"/>
        <end position="427"/>
    </location>
</feature>
<feature type="compositionally biased region" description="Basic and acidic residues" evidence="1">
    <location>
        <begin position="430"/>
        <end position="439"/>
    </location>
</feature>
<dbReference type="GO" id="GO:0005680">
    <property type="term" value="C:anaphase-promoting complex"/>
    <property type="evidence" value="ECO:0007669"/>
    <property type="project" value="InterPro"/>
</dbReference>
<dbReference type="STRING" id="1081102.A0A167ZS62"/>
<feature type="compositionally biased region" description="Low complexity" evidence="1">
    <location>
        <begin position="73"/>
        <end position="85"/>
    </location>
</feature>
<feature type="region of interest" description="Disordered" evidence="1">
    <location>
        <begin position="354"/>
        <end position="384"/>
    </location>
</feature>
<feature type="region of interest" description="Disordered" evidence="1">
    <location>
        <begin position="183"/>
        <end position="341"/>
    </location>
</feature>
<evidence type="ECO:0000313" key="3">
    <source>
        <dbReference type="Proteomes" id="UP000076874"/>
    </source>
</evidence>
<dbReference type="Proteomes" id="UP000076874">
    <property type="component" value="Unassembled WGS sequence"/>
</dbReference>
<reference evidence="2 3" key="1">
    <citation type="journal article" date="2016" name="Genome Biol. Evol.">
        <title>Divergent and convergent evolution of fungal pathogenicity.</title>
        <authorList>
            <person name="Shang Y."/>
            <person name="Xiao G."/>
            <person name="Zheng P."/>
            <person name="Cen K."/>
            <person name="Zhan S."/>
            <person name="Wang C."/>
        </authorList>
    </citation>
    <scope>NUCLEOTIDE SEQUENCE [LARGE SCALE GENOMIC DNA]</scope>
    <source>
        <strain evidence="2 3">RCEF 264</strain>
    </source>
</reference>
<feature type="compositionally biased region" description="Acidic residues" evidence="1">
    <location>
        <begin position="371"/>
        <end position="381"/>
    </location>
</feature>
<dbReference type="InterPro" id="IPR008402">
    <property type="entry name" value="APC_su15/mnd2"/>
</dbReference>
<dbReference type="EMBL" id="AZHD01000001">
    <property type="protein sequence ID" value="OAA67850.1"/>
    <property type="molecule type" value="Genomic_DNA"/>
</dbReference>
<sequence>MASFVLDFSAYNALLSSSSHGSAYFGADDPFLGGGDPGLSSLAGRRTLHQIQQQQQQHQQQQHHLHHHHHGNQAHPAGPHHPNAHSTIPRHVHNRFLVYDRNSLARLDAEKTLQDRRKQHIANFGATWLKPPGVAKTLFQIREECREQETAPTPAVAAGVDTDMLADEHDLDDAVADADAEEFSFGNNNDDGDDPFASSSDDEDEDDEGEDDVEGEEQDEEEASAVQEQNEEGDGDGDGDDNEEERNLPPSQRRGVYDPVRSRYSARHVSGQAGAGASAGAGAAASAHTVEPATPAVGQAVDDDPHEQARARAAERREMRQMRATEDRMRSSLGGGPATTITTTIAGEHVGHSGNYLLDDGDPDFAPGVGDDVDMDMDVDADLDHSGVAGPASIVAMDLNTFDGGYEHTDTEAELGDSSSSSSSTSSRNGDGRTHRYEEVADDDEDDDDDDLPQHSFLAAATAISGSMASVGGVGGTGGFAPGPRSSVRFRSSLARSDRNSLDISSLLSRDGSSNMGSSPRMRQL</sequence>
<feature type="compositionally biased region" description="Low complexity" evidence="1">
    <location>
        <begin position="48"/>
        <end position="60"/>
    </location>
</feature>
<name>A0A167ZS62_9HYPO</name>
<evidence type="ECO:0000256" key="1">
    <source>
        <dbReference type="SAM" id="MobiDB-lite"/>
    </source>
</evidence>
<dbReference type="Pfam" id="PF05841">
    <property type="entry name" value="Apc15p"/>
    <property type="match status" value="1"/>
</dbReference>